<protein>
    <recommendedName>
        <fullName evidence="9 10">Large ribosomal subunit protein uL22</fullName>
    </recommendedName>
</protein>
<name>A0A162M4B6_9FIRM</name>
<dbReference type="OrthoDB" id="9805969at2"/>
<comment type="function">
    <text evidence="10 13">This protein binds specifically to 23S rRNA; its binding is stimulated by other ribosomal proteins, e.g., L4, L17, and L20. It is important during the early stages of 50S assembly. It makes multiple contacts with different domains of the 23S rRNA in the assembled 50S subunit and ribosome.</text>
</comment>
<gene>
    <name evidence="10 14" type="primary">rplV</name>
    <name evidence="14" type="ORF">ATZ99_22630</name>
</gene>
<evidence type="ECO:0000256" key="4">
    <source>
        <dbReference type="ARBA" id="ARBA00022730"/>
    </source>
</evidence>
<dbReference type="PANTHER" id="PTHR13501">
    <property type="entry name" value="CHLOROPLAST 50S RIBOSOMAL PROTEIN L22-RELATED"/>
    <property type="match status" value="1"/>
</dbReference>
<keyword evidence="4 10" id="KW-0699">rRNA-binding</keyword>
<evidence type="ECO:0000256" key="13">
    <source>
        <dbReference type="RuleBase" id="RU004008"/>
    </source>
</evidence>
<accession>A0A162M4B6</accession>
<dbReference type="GO" id="GO:0006412">
    <property type="term" value="P:translation"/>
    <property type="evidence" value="ECO:0007669"/>
    <property type="project" value="UniProtKB-UniRule"/>
</dbReference>
<sequence>MEARAQARYVRIAPRKVRIVLNLIRGKSVQEALSILQFTPKRASRIVEKLLRSAIANAENNHNMNPDALYIYKCYADQGPMMKRFHARAMGRAAMVRKRTSHITVVLKEKEG</sequence>
<dbReference type="InterPro" id="IPR001063">
    <property type="entry name" value="Ribosomal_uL22"/>
</dbReference>
<dbReference type="NCBIfam" id="TIGR01044">
    <property type="entry name" value="rplV_bact"/>
    <property type="match status" value="1"/>
</dbReference>
<comment type="function">
    <text evidence="8">This protein binds specifically to 23S rRNA; its binding is stimulated by other ribosomal proteins, e.g. L4, L17, and L20. It is important during the early stages of 50S assembly. It makes multiple contacts with different domains of the 23S rRNA in the assembled 50S subunit and ribosome.</text>
</comment>
<evidence type="ECO:0000256" key="6">
    <source>
        <dbReference type="ARBA" id="ARBA00022980"/>
    </source>
</evidence>
<comment type="function">
    <text evidence="1 10">The globular domain of the protein is located near the polypeptide exit tunnel on the outside of the subunit, while an extended beta-hairpin is found that lines the wall of the exit tunnel in the center of the 70S ribosome.</text>
</comment>
<dbReference type="PATRIC" id="fig|520767.4.peg.2395"/>
<dbReference type="Pfam" id="PF00237">
    <property type="entry name" value="Ribosomal_L22"/>
    <property type="match status" value="1"/>
</dbReference>
<dbReference type="InterPro" id="IPR036394">
    <property type="entry name" value="Ribosomal_uL22_sf"/>
</dbReference>
<evidence type="ECO:0000256" key="2">
    <source>
        <dbReference type="ARBA" id="ARBA00009451"/>
    </source>
</evidence>
<evidence type="ECO:0000313" key="14">
    <source>
        <dbReference type="EMBL" id="KYO63926.1"/>
    </source>
</evidence>
<dbReference type="FunFam" id="3.90.470.10:FF:000011">
    <property type="entry name" value="50S ribosomal protein L22"/>
    <property type="match status" value="1"/>
</dbReference>
<comment type="similarity">
    <text evidence="2 10 11">Belongs to the universal ribosomal protein uL22 family.</text>
</comment>
<dbReference type="InterPro" id="IPR018260">
    <property type="entry name" value="Ribosomal_uL22_CS"/>
</dbReference>
<dbReference type="EMBL" id="LOHZ01000046">
    <property type="protein sequence ID" value="KYO63926.1"/>
    <property type="molecule type" value="Genomic_DNA"/>
</dbReference>
<proteinExistence type="inferred from homology"/>
<comment type="subunit">
    <text evidence="3 10 12">Part of the 50S ribosomal subunit.</text>
</comment>
<evidence type="ECO:0000256" key="9">
    <source>
        <dbReference type="ARBA" id="ARBA00035207"/>
    </source>
</evidence>
<dbReference type="AlphaFoldDB" id="A0A162M4B6"/>
<dbReference type="CDD" id="cd00336">
    <property type="entry name" value="Ribosomal_L22"/>
    <property type="match status" value="1"/>
</dbReference>
<evidence type="ECO:0000256" key="3">
    <source>
        <dbReference type="ARBA" id="ARBA00011838"/>
    </source>
</evidence>
<keyword evidence="7 10" id="KW-0687">Ribonucleoprotein</keyword>
<dbReference type="Gene3D" id="3.90.470.10">
    <property type="entry name" value="Ribosomal protein L22/L17"/>
    <property type="match status" value="1"/>
</dbReference>
<evidence type="ECO:0000256" key="8">
    <source>
        <dbReference type="ARBA" id="ARBA00025084"/>
    </source>
</evidence>
<evidence type="ECO:0000256" key="10">
    <source>
        <dbReference type="HAMAP-Rule" id="MF_01331"/>
    </source>
</evidence>
<keyword evidence="6 10" id="KW-0689">Ribosomal protein</keyword>
<dbReference type="RefSeq" id="WP_068749355.1">
    <property type="nucleotide sequence ID" value="NZ_LOHZ01000046.1"/>
</dbReference>
<evidence type="ECO:0000256" key="12">
    <source>
        <dbReference type="RuleBase" id="RU004006"/>
    </source>
</evidence>
<dbReference type="PANTHER" id="PTHR13501:SF8">
    <property type="entry name" value="LARGE RIBOSOMAL SUBUNIT PROTEIN UL22M"/>
    <property type="match status" value="1"/>
</dbReference>
<dbReference type="GO" id="GO:0019843">
    <property type="term" value="F:rRNA binding"/>
    <property type="evidence" value="ECO:0007669"/>
    <property type="project" value="UniProtKB-UniRule"/>
</dbReference>
<keyword evidence="15" id="KW-1185">Reference proteome</keyword>
<dbReference type="STRING" id="520767.ATZ99_22630"/>
<dbReference type="InterPro" id="IPR005727">
    <property type="entry name" value="Ribosomal_uL22_bac/chlpt-type"/>
</dbReference>
<organism evidence="14 15">
    <name type="scientific">Thermovenabulum gondwanense</name>
    <dbReference type="NCBI Taxonomy" id="520767"/>
    <lineage>
        <taxon>Bacteria</taxon>
        <taxon>Bacillati</taxon>
        <taxon>Bacillota</taxon>
        <taxon>Clostridia</taxon>
        <taxon>Thermosediminibacterales</taxon>
        <taxon>Thermosediminibacteraceae</taxon>
        <taxon>Thermovenabulum</taxon>
    </lineage>
</organism>
<dbReference type="SUPFAM" id="SSF54843">
    <property type="entry name" value="Ribosomal protein L22"/>
    <property type="match status" value="1"/>
</dbReference>
<comment type="caution">
    <text evidence="14">The sequence shown here is derived from an EMBL/GenBank/DDBJ whole genome shotgun (WGS) entry which is preliminary data.</text>
</comment>
<keyword evidence="5 10" id="KW-0694">RNA-binding</keyword>
<dbReference type="Proteomes" id="UP000075737">
    <property type="component" value="Unassembled WGS sequence"/>
</dbReference>
<dbReference type="GO" id="GO:0003735">
    <property type="term" value="F:structural constituent of ribosome"/>
    <property type="evidence" value="ECO:0007669"/>
    <property type="project" value="InterPro"/>
</dbReference>
<evidence type="ECO:0000256" key="1">
    <source>
        <dbReference type="ARBA" id="ARBA00003478"/>
    </source>
</evidence>
<dbReference type="GO" id="GO:0022625">
    <property type="term" value="C:cytosolic large ribosomal subunit"/>
    <property type="evidence" value="ECO:0007669"/>
    <property type="project" value="TreeGrafter"/>
</dbReference>
<dbReference type="InterPro" id="IPR047867">
    <property type="entry name" value="Ribosomal_uL22_bac/org-type"/>
</dbReference>
<evidence type="ECO:0000313" key="15">
    <source>
        <dbReference type="Proteomes" id="UP000075737"/>
    </source>
</evidence>
<evidence type="ECO:0000256" key="5">
    <source>
        <dbReference type="ARBA" id="ARBA00022884"/>
    </source>
</evidence>
<evidence type="ECO:0000256" key="7">
    <source>
        <dbReference type="ARBA" id="ARBA00023274"/>
    </source>
</evidence>
<evidence type="ECO:0000256" key="11">
    <source>
        <dbReference type="RuleBase" id="RU004005"/>
    </source>
</evidence>
<reference evidence="14 15" key="1">
    <citation type="submission" date="2015-12" db="EMBL/GenBank/DDBJ databases">
        <title>Draft genome of Thermovenabulum gondwanense isolated from a red thermophilic microbial mat colonisisng an outflow channel of a bore well.</title>
        <authorList>
            <person name="Patel B.K."/>
        </authorList>
    </citation>
    <scope>NUCLEOTIDE SEQUENCE [LARGE SCALE GENOMIC DNA]</scope>
    <source>
        <strain evidence="14 15">R270</strain>
    </source>
</reference>
<dbReference type="PROSITE" id="PS00464">
    <property type="entry name" value="RIBOSOMAL_L22"/>
    <property type="match status" value="1"/>
</dbReference>
<dbReference type="HAMAP" id="MF_01331_B">
    <property type="entry name" value="Ribosomal_uL22_B"/>
    <property type="match status" value="1"/>
</dbReference>